<evidence type="ECO:0000313" key="2">
    <source>
        <dbReference type="Proteomes" id="UP000182658"/>
    </source>
</evidence>
<sequence length="155" mass="16902">MDEHPESLDAALRRRPLQLRHLDIAWYDCQGNEPFIGPGGRFASLPRLVCLEKLCVQLEVLYGTDPVNLLTPLVDLLPSNIAELTLSLYVGFVLELWNDFADGGAGRDLIIGDLHTREVNTMTKPIIGAVTVLSGTKALGEVQASLSTQHSTPQA</sequence>
<accession>A0A1J7J445</accession>
<keyword evidence="2" id="KW-1185">Reference proteome</keyword>
<gene>
    <name evidence="1" type="ORF">CONLIGDRAFT_677925</name>
</gene>
<dbReference type="InParanoid" id="A0A1J7J445"/>
<organism evidence="1 2">
    <name type="scientific">Coniochaeta ligniaria NRRL 30616</name>
    <dbReference type="NCBI Taxonomy" id="1408157"/>
    <lineage>
        <taxon>Eukaryota</taxon>
        <taxon>Fungi</taxon>
        <taxon>Dikarya</taxon>
        <taxon>Ascomycota</taxon>
        <taxon>Pezizomycotina</taxon>
        <taxon>Sordariomycetes</taxon>
        <taxon>Sordariomycetidae</taxon>
        <taxon>Coniochaetales</taxon>
        <taxon>Coniochaetaceae</taxon>
        <taxon>Coniochaeta</taxon>
    </lineage>
</organism>
<reference evidence="1 2" key="1">
    <citation type="submission" date="2016-10" db="EMBL/GenBank/DDBJ databases">
        <title>Draft genome sequence of Coniochaeta ligniaria NRRL30616, a lignocellulolytic fungus for bioabatement of inhibitors in plant biomass hydrolysates.</title>
        <authorList>
            <consortium name="DOE Joint Genome Institute"/>
            <person name="Jimenez D.J."/>
            <person name="Hector R.E."/>
            <person name="Riley R."/>
            <person name="Sun H."/>
            <person name="Grigoriev I.V."/>
            <person name="Van Elsas J.D."/>
            <person name="Nichols N.N."/>
        </authorList>
    </citation>
    <scope>NUCLEOTIDE SEQUENCE [LARGE SCALE GENOMIC DNA]</scope>
    <source>
        <strain evidence="1 2">NRRL 30616</strain>
    </source>
</reference>
<proteinExistence type="predicted"/>
<dbReference type="AlphaFoldDB" id="A0A1J7J445"/>
<dbReference type="Proteomes" id="UP000182658">
    <property type="component" value="Unassembled WGS sequence"/>
</dbReference>
<protein>
    <submittedName>
        <fullName evidence="1">Uncharacterized protein</fullName>
    </submittedName>
</protein>
<evidence type="ECO:0000313" key="1">
    <source>
        <dbReference type="EMBL" id="OIW34221.1"/>
    </source>
</evidence>
<dbReference type="EMBL" id="KV875094">
    <property type="protein sequence ID" value="OIW34221.1"/>
    <property type="molecule type" value="Genomic_DNA"/>
</dbReference>
<name>A0A1J7J445_9PEZI</name>